<name>A0A7X0DKT3_NOVIT</name>
<comment type="caution">
    <text evidence="3">The sequence shown here is derived from an EMBL/GenBank/DDBJ whole genome shotgun (WGS) entry which is preliminary data.</text>
</comment>
<gene>
    <name evidence="3" type="ORF">FHS48_000685</name>
</gene>
<dbReference type="Proteomes" id="UP000544872">
    <property type="component" value="Unassembled WGS sequence"/>
</dbReference>
<keyword evidence="3" id="KW-0282">Flagellum</keyword>
<evidence type="ECO:0000313" key="4">
    <source>
        <dbReference type="Proteomes" id="UP000544872"/>
    </source>
</evidence>
<protein>
    <submittedName>
        <fullName evidence="3">Flagellar motility protein MotE (MotC chaperone)</fullName>
    </submittedName>
</protein>
<proteinExistence type="predicted"/>
<accession>A0A7X0DKT3</accession>
<organism evidence="3 4">
    <name type="scientific">Novispirillum itersonii</name>
    <name type="common">Aquaspirillum itersonii</name>
    <dbReference type="NCBI Taxonomy" id="189"/>
    <lineage>
        <taxon>Bacteria</taxon>
        <taxon>Pseudomonadati</taxon>
        <taxon>Pseudomonadota</taxon>
        <taxon>Alphaproteobacteria</taxon>
        <taxon>Rhodospirillales</taxon>
        <taxon>Novispirillaceae</taxon>
        <taxon>Novispirillum</taxon>
    </lineage>
</organism>
<keyword evidence="4" id="KW-1185">Reference proteome</keyword>
<feature type="region of interest" description="Disordered" evidence="2">
    <location>
        <begin position="1"/>
        <end position="24"/>
    </location>
</feature>
<evidence type="ECO:0000256" key="2">
    <source>
        <dbReference type="SAM" id="MobiDB-lite"/>
    </source>
</evidence>
<keyword evidence="1" id="KW-0175">Coiled coil</keyword>
<dbReference type="AlphaFoldDB" id="A0A7X0DKT3"/>
<evidence type="ECO:0000313" key="3">
    <source>
        <dbReference type="EMBL" id="MBB6209283.1"/>
    </source>
</evidence>
<dbReference type="RefSeq" id="WP_184261451.1">
    <property type="nucleotide sequence ID" value="NZ_JACIIX010000002.1"/>
</dbReference>
<dbReference type="EMBL" id="JACIIX010000002">
    <property type="protein sequence ID" value="MBB6209283.1"/>
    <property type="molecule type" value="Genomic_DNA"/>
</dbReference>
<feature type="coiled-coil region" evidence="1">
    <location>
        <begin position="179"/>
        <end position="237"/>
    </location>
</feature>
<feature type="compositionally biased region" description="Polar residues" evidence="2">
    <location>
        <begin position="9"/>
        <end position="22"/>
    </location>
</feature>
<evidence type="ECO:0000256" key="1">
    <source>
        <dbReference type="SAM" id="Coils"/>
    </source>
</evidence>
<reference evidence="3 4" key="1">
    <citation type="submission" date="2020-08" db="EMBL/GenBank/DDBJ databases">
        <title>Genomic Encyclopedia of Type Strains, Phase IV (KMG-IV): sequencing the most valuable type-strain genomes for metagenomic binning, comparative biology and taxonomic classification.</title>
        <authorList>
            <person name="Goeker M."/>
        </authorList>
    </citation>
    <scope>NUCLEOTIDE SEQUENCE [LARGE SCALE GENOMIC DNA]</scope>
    <source>
        <strain evidence="3 4">DSM 11590</strain>
    </source>
</reference>
<sequence>MAKQIPPVGNNTPPGSRANNSKAAAAGSEGVALSGIGMVSVDGEAPLSAPLSGGKAPAAVVMARSPRVRLLPLVIFASVLMLSARLGSLWQDAQSLPESLQVGQNQAFAQQASTSVTPPLPLTSPPAAMLAVQSGPRIQLAQGGEGTPAPSGPTSITSGGACDPLKDPVNLTQTEIDVLQKLAERREVMDKRERELETRENLLKAAEQRIDAKVTDMRTLENTIKDLLKKHDAQELERINQLVKIYAAMKPVEAAAIFNDLEMDILLTIMENMKEAKSASILAAMDPAKARILTAELSKRRKIPLPGQ</sequence>
<dbReference type="SUPFAM" id="SSF158791">
    <property type="entry name" value="MgtE N-terminal domain-like"/>
    <property type="match status" value="1"/>
</dbReference>
<keyword evidence="3" id="KW-0966">Cell projection</keyword>
<keyword evidence="3" id="KW-0969">Cilium</keyword>